<reference evidence="1" key="1">
    <citation type="submission" date="2013-06" db="EMBL/GenBank/DDBJ databases">
        <authorList>
            <person name="Mazano-Marin A."/>
        </authorList>
    </citation>
    <scope>NUCLEOTIDE SEQUENCE</scope>
    <source>
        <strain evidence="1">SCt-VLC</strain>
    </source>
</reference>
<organism evidence="1">
    <name type="scientific">Serratia symbiotica SCt-VLC</name>
    <dbReference type="NCBI Taxonomy" id="1347341"/>
    <lineage>
        <taxon>Bacteria</taxon>
        <taxon>Pseudomonadati</taxon>
        <taxon>Pseudomonadota</taxon>
        <taxon>Gammaproteobacteria</taxon>
        <taxon>Enterobacterales</taxon>
        <taxon>Yersiniaceae</taxon>
        <taxon>Serratia</taxon>
        <taxon>Serratia symbiotica</taxon>
    </lineage>
</organism>
<name>A0A068RAQ4_9GAMM</name>
<gene>
    <name evidence="1" type="ORF">SCTVLC_0806</name>
</gene>
<dbReference type="EMBL" id="FR904232">
    <property type="protein sequence ID" value="CDG47557.1"/>
    <property type="molecule type" value="Genomic_DNA"/>
</dbReference>
<accession>A0A068RAQ4</accession>
<evidence type="ECO:0000313" key="1">
    <source>
        <dbReference type="EMBL" id="CDG47557.1"/>
    </source>
</evidence>
<sequence>MLRVALVLTNANMPMCMVILKAPLRASTPDLAVEVAT</sequence>
<proteinExistence type="predicted"/>
<dbReference type="AlphaFoldDB" id="A0A068RAQ4"/>
<reference evidence="1" key="2">
    <citation type="journal article" date="2014" name="Genome Biol. Evol.">
        <title>Settling down: the genome of Serratia symbiotica from the aphid Cinara tujafilina zooms in on the process of accommodation to a cooperative intracellular life.</title>
        <authorList>
            <person name="Manzano-Marin A."/>
            <person name="Latorre A."/>
        </authorList>
    </citation>
    <scope>NUCLEOTIDE SEQUENCE</scope>
    <source>
        <strain evidence="1">SCt-VLC</strain>
    </source>
</reference>
<protein>
    <submittedName>
        <fullName evidence="1">Uncharacterized protein</fullName>
    </submittedName>
</protein>